<accession>A0A645HHE0</accession>
<organism evidence="1">
    <name type="scientific">bioreactor metagenome</name>
    <dbReference type="NCBI Taxonomy" id="1076179"/>
    <lineage>
        <taxon>unclassified sequences</taxon>
        <taxon>metagenomes</taxon>
        <taxon>ecological metagenomes</taxon>
    </lineage>
</organism>
<name>A0A645HHE0_9ZZZZ</name>
<protein>
    <submittedName>
        <fullName evidence="1">Uncharacterized protein</fullName>
    </submittedName>
</protein>
<evidence type="ECO:0000313" key="1">
    <source>
        <dbReference type="EMBL" id="MPN38441.1"/>
    </source>
</evidence>
<gene>
    <name evidence="1" type="ORF">SDC9_185965</name>
</gene>
<dbReference type="EMBL" id="VSSQ01093681">
    <property type="protein sequence ID" value="MPN38441.1"/>
    <property type="molecule type" value="Genomic_DNA"/>
</dbReference>
<dbReference type="AlphaFoldDB" id="A0A645HHE0"/>
<comment type="caution">
    <text evidence="1">The sequence shown here is derived from an EMBL/GenBank/DDBJ whole genome shotgun (WGS) entry which is preliminary data.</text>
</comment>
<proteinExistence type="predicted"/>
<sequence length="120" mass="12972">MIAYKNGRAVPYHIKSALEVGMNNIIKIRLFHQSHEAVAGDAGIVYKDIDRAEVGLYGRNGLFGLLKIGYVAAVGQGFHAELIGAFLADRLRGFAVARENHGDICAEGCKLFGNRRADAA</sequence>
<reference evidence="1" key="1">
    <citation type="submission" date="2019-08" db="EMBL/GenBank/DDBJ databases">
        <authorList>
            <person name="Kucharzyk K."/>
            <person name="Murdoch R.W."/>
            <person name="Higgins S."/>
            <person name="Loffler F."/>
        </authorList>
    </citation>
    <scope>NUCLEOTIDE SEQUENCE</scope>
</reference>